<evidence type="ECO:0000313" key="4">
    <source>
        <dbReference type="Proteomes" id="UP001314205"/>
    </source>
</evidence>
<keyword evidence="4" id="KW-1185">Reference proteome</keyword>
<sequence>MWTLIWYTSILAILVADIRTRALQNIDIAPQRCYECVNANSTTLCTLEKASVLCPAQEPYCGTVAVGPNFTSLLKCLPAFKNTCSIKLTTNGTLQMSCVCIKQLCNAPFSEKLRNELLQFEKEKSLENSSDLTSTFLKSLKLENVTDLYKTITFNTQKEKKISMNNNSTPPSVLKLTKLQLVNFNNSIEIDAPHAEHLKHEATVPPDDDEDESEGSGSYEDPRSQKHPPSAPAAPSSYLPAEENKASLFFINGLAVVVTLISCIIL</sequence>
<dbReference type="Proteomes" id="UP001314205">
    <property type="component" value="Unassembled WGS sequence"/>
</dbReference>
<organism evidence="3 4">
    <name type="scientific">Parnassius mnemosyne</name>
    <name type="common">clouded apollo</name>
    <dbReference type="NCBI Taxonomy" id="213953"/>
    <lineage>
        <taxon>Eukaryota</taxon>
        <taxon>Metazoa</taxon>
        <taxon>Ecdysozoa</taxon>
        <taxon>Arthropoda</taxon>
        <taxon>Hexapoda</taxon>
        <taxon>Insecta</taxon>
        <taxon>Pterygota</taxon>
        <taxon>Neoptera</taxon>
        <taxon>Endopterygota</taxon>
        <taxon>Lepidoptera</taxon>
        <taxon>Glossata</taxon>
        <taxon>Ditrysia</taxon>
        <taxon>Papilionoidea</taxon>
        <taxon>Papilionidae</taxon>
        <taxon>Parnassiinae</taxon>
        <taxon>Parnassini</taxon>
        <taxon>Parnassius</taxon>
        <taxon>Driopa</taxon>
    </lineage>
</organism>
<evidence type="ECO:0000256" key="1">
    <source>
        <dbReference type="SAM" id="MobiDB-lite"/>
    </source>
</evidence>
<feature type="region of interest" description="Disordered" evidence="1">
    <location>
        <begin position="195"/>
        <end position="238"/>
    </location>
</feature>
<proteinExistence type="predicted"/>
<dbReference type="EMBL" id="CAVLGL010000089">
    <property type="protein sequence ID" value="CAK1593839.1"/>
    <property type="molecule type" value="Genomic_DNA"/>
</dbReference>
<gene>
    <name evidence="3" type="ORF">PARMNEM_LOCUS13567</name>
</gene>
<dbReference type="AlphaFoldDB" id="A0AAV1LHT7"/>
<accession>A0AAV1LHT7</accession>
<evidence type="ECO:0000313" key="3">
    <source>
        <dbReference type="EMBL" id="CAK1593839.1"/>
    </source>
</evidence>
<reference evidence="3 4" key="1">
    <citation type="submission" date="2023-11" db="EMBL/GenBank/DDBJ databases">
        <authorList>
            <person name="Hedman E."/>
            <person name="Englund M."/>
            <person name="Stromberg M."/>
            <person name="Nyberg Akerstrom W."/>
            <person name="Nylinder S."/>
            <person name="Jareborg N."/>
            <person name="Kallberg Y."/>
            <person name="Kronander E."/>
        </authorList>
    </citation>
    <scope>NUCLEOTIDE SEQUENCE [LARGE SCALE GENOMIC DNA]</scope>
</reference>
<keyword evidence="2" id="KW-0732">Signal</keyword>
<feature type="chain" id="PRO_5043774169" evidence="2">
    <location>
        <begin position="23"/>
        <end position="266"/>
    </location>
</feature>
<evidence type="ECO:0000256" key="2">
    <source>
        <dbReference type="SAM" id="SignalP"/>
    </source>
</evidence>
<comment type="caution">
    <text evidence="3">The sequence shown here is derived from an EMBL/GenBank/DDBJ whole genome shotgun (WGS) entry which is preliminary data.</text>
</comment>
<name>A0AAV1LHT7_9NEOP</name>
<protein>
    <submittedName>
        <fullName evidence="3">Uncharacterized protein</fullName>
    </submittedName>
</protein>
<feature type="signal peptide" evidence="2">
    <location>
        <begin position="1"/>
        <end position="22"/>
    </location>
</feature>